<organism evidence="2">
    <name type="scientific">Tanacetum cinerariifolium</name>
    <name type="common">Dalmatian daisy</name>
    <name type="synonym">Chrysanthemum cinerariifolium</name>
    <dbReference type="NCBI Taxonomy" id="118510"/>
    <lineage>
        <taxon>Eukaryota</taxon>
        <taxon>Viridiplantae</taxon>
        <taxon>Streptophyta</taxon>
        <taxon>Embryophyta</taxon>
        <taxon>Tracheophyta</taxon>
        <taxon>Spermatophyta</taxon>
        <taxon>Magnoliopsida</taxon>
        <taxon>eudicotyledons</taxon>
        <taxon>Gunneridae</taxon>
        <taxon>Pentapetalae</taxon>
        <taxon>asterids</taxon>
        <taxon>campanulids</taxon>
        <taxon>Asterales</taxon>
        <taxon>Asteraceae</taxon>
        <taxon>Asteroideae</taxon>
        <taxon>Anthemideae</taxon>
        <taxon>Anthemidinae</taxon>
        <taxon>Tanacetum</taxon>
    </lineage>
</organism>
<protein>
    <submittedName>
        <fullName evidence="2">ARM repeat superfamily protein</fullName>
    </submittedName>
</protein>
<evidence type="ECO:0000313" key="2">
    <source>
        <dbReference type="EMBL" id="GEU66207.1"/>
    </source>
</evidence>
<gene>
    <name evidence="2" type="ORF">Tci_038185</name>
</gene>
<dbReference type="GO" id="GO:0005737">
    <property type="term" value="C:cytoplasm"/>
    <property type="evidence" value="ECO:0007669"/>
    <property type="project" value="TreeGrafter"/>
</dbReference>
<proteinExistence type="predicted"/>
<feature type="region of interest" description="Disordered" evidence="1">
    <location>
        <begin position="1"/>
        <end position="20"/>
    </location>
</feature>
<dbReference type="PANTHER" id="PTHR18460:SF3">
    <property type="entry name" value="TELO2-INTERACTING PROTEIN 1 HOMOLOG"/>
    <property type="match status" value="1"/>
</dbReference>
<reference evidence="2" key="1">
    <citation type="journal article" date="2019" name="Sci. Rep.">
        <title>Draft genome of Tanacetum cinerariifolium, the natural source of mosquito coil.</title>
        <authorList>
            <person name="Yamashiro T."/>
            <person name="Shiraishi A."/>
            <person name="Satake H."/>
            <person name="Nakayama K."/>
        </authorList>
    </citation>
    <scope>NUCLEOTIDE SEQUENCE</scope>
</reference>
<name>A0A6L2LZ23_TANCI</name>
<dbReference type="PANTHER" id="PTHR18460">
    <property type="entry name" value="TEL2 INTERACTING PROTEIN 1 TTI1 FAMILY MEMBER"/>
    <property type="match status" value="1"/>
</dbReference>
<evidence type="ECO:0000256" key="1">
    <source>
        <dbReference type="SAM" id="MobiDB-lite"/>
    </source>
</evidence>
<dbReference type="InterPro" id="IPR052587">
    <property type="entry name" value="TELO2-interacting_protein_1"/>
</dbReference>
<sequence>MKAINTFENRKTASVESNPYKDPNSYKIQNEYDLPRMPPWFSSSGNQKLCQSLVGILRLVSLSLITGSRSEGNLSVIKDISLSYLRKLIGDVRNKEYMNESWQSWYKRTSSRKLVRQASTPVCILNEMVFGLLDQAVDNTKNMFHNNMFGWDVSSNRDLQSQVIDSIGTILHEYLSPEF</sequence>
<accession>A0A6L2LZ23</accession>
<dbReference type="EMBL" id="BKCJ010005343">
    <property type="protein sequence ID" value="GEU66207.1"/>
    <property type="molecule type" value="Genomic_DNA"/>
</dbReference>
<comment type="caution">
    <text evidence="2">The sequence shown here is derived from an EMBL/GenBank/DDBJ whole genome shotgun (WGS) entry which is preliminary data.</text>
</comment>
<dbReference type="AlphaFoldDB" id="A0A6L2LZ23"/>